<dbReference type="InterPro" id="IPR012337">
    <property type="entry name" value="RNaseH-like_sf"/>
</dbReference>
<accession>A0ABQ9YB89</accession>
<proteinExistence type="predicted"/>
<evidence type="ECO:0000313" key="4">
    <source>
        <dbReference type="EMBL" id="KAK2961036.1"/>
    </source>
</evidence>
<dbReference type="PANTHER" id="PTHR11668">
    <property type="entry name" value="SERINE/THREONINE PROTEIN PHOSPHATASE"/>
    <property type="match status" value="1"/>
</dbReference>
<feature type="coiled-coil region" evidence="1">
    <location>
        <begin position="322"/>
        <end position="349"/>
    </location>
</feature>
<dbReference type="EMBL" id="JARBJD010000019">
    <property type="protein sequence ID" value="KAK2961036.1"/>
    <property type="molecule type" value="Genomic_DNA"/>
</dbReference>
<comment type="caution">
    <text evidence="4">The sequence shown here is derived from an EMBL/GenBank/DDBJ whole genome shotgun (WGS) entry which is preliminary data.</text>
</comment>
<dbReference type="InterPro" id="IPR004843">
    <property type="entry name" value="Calcineurin-like_PHP"/>
</dbReference>
<name>A0ABQ9YB89_9EUKA</name>
<dbReference type="Proteomes" id="UP001281761">
    <property type="component" value="Unassembled WGS sequence"/>
</dbReference>
<reference evidence="4 5" key="1">
    <citation type="journal article" date="2022" name="bioRxiv">
        <title>Genomics of Preaxostyla Flagellates Illuminates Evolutionary Transitions and the Path Towards Mitochondrial Loss.</title>
        <authorList>
            <person name="Novak L.V.F."/>
            <person name="Treitli S.C."/>
            <person name="Pyrih J."/>
            <person name="Halakuc P."/>
            <person name="Pipaliya S.V."/>
            <person name="Vacek V."/>
            <person name="Brzon O."/>
            <person name="Soukal P."/>
            <person name="Eme L."/>
            <person name="Dacks J.B."/>
            <person name="Karnkowska A."/>
            <person name="Elias M."/>
            <person name="Hampl V."/>
        </authorList>
    </citation>
    <scope>NUCLEOTIDE SEQUENCE [LARGE SCALE GENOMIC DNA]</scope>
    <source>
        <strain evidence="4">NAU3</strain>
        <tissue evidence="4">Gut</tissue>
    </source>
</reference>
<dbReference type="Pfam" id="PF02171">
    <property type="entry name" value="Piwi"/>
    <property type="match status" value="1"/>
</dbReference>
<dbReference type="CDD" id="cd00144">
    <property type="entry name" value="MPP_PPP_family"/>
    <property type="match status" value="1"/>
</dbReference>
<dbReference type="PROSITE" id="PS50822">
    <property type="entry name" value="PIWI"/>
    <property type="match status" value="1"/>
</dbReference>
<evidence type="ECO:0000313" key="5">
    <source>
        <dbReference type="Proteomes" id="UP001281761"/>
    </source>
</evidence>
<dbReference type="Gene3D" id="3.30.420.10">
    <property type="entry name" value="Ribonuclease H-like superfamily/Ribonuclease H"/>
    <property type="match status" value="1"/>
</dbReference>
<evidence type="ECO:0000259" key="3">
    <source>
        <dbReference type="PROSITE" id="PS50822"/>
    </source>
</evidence>
<dbReference type="InterPro" id="IPR029052">
    <property type="entry name" value="Metallo-depent_PP-like"/>
</dbReference>
<dbReference type="SMART" id="SM00156">
    <property type="entry name" value="PP2Ac"/>
    <property type="match status" value="1"/>
</dbReference>
<dbReference type="PANTHER" id="PTHR11668:SF496">
    <property type="entry name" value="SERINE_THREONINE-PROTEIN PHOSPHATASE"/>
    <property type="match status" value="1"/>
</dbReference>
<keyword evidence="1" id="KW-0175">Coiled coil</keyword>
<dbReference type="Gene3D" id="3.60.21.10">
    <property type="match status" value="1"/>
</dbReference>
<feature type="compositionally biased region" description="Low complexity" evidence="2">
    <location>
        <begin position="962"/>
        <end position="977"/>
    </location>
</feature>
<protein>
    <submittedName>
        <fullName evidence="4">Serine/threonine-protein phosphatase</fullName>
        <ecNumber evidence="4">3.1.3.16</ecNumber>
    </submittedName>
</protein>
<dbReference type="SUPFAM" id="SSF56300">
    <property type="entry name" value="Metallo-dependent phosphatases"/>
    <property type="match status" value="1"/>
</dbReference>
<dbReference type="SUPFAM" id="SSF53098">
    <property type="entry name" value="Ribonuclease H-like"/>
    <property type="match status" value="1"/>
</dbReference>
<organism evidence="4 5">
    <name type="scientific">Blattamonas nauphoetae</name>
    <dbReference type="NCBI Taxonomy" id="2049346"/>
    <lineage>
        <taxon>Eukaryota</taxon>
        <taxon>Metamonada</taxon>
        <taxon>Preaxostyla</taxon>
        <taxon>Oxymonadida</taxon>
        <taxon>Blattamonas</taxon>
    </lineage>
</organism>
<keyword evidence="4" id="KW-0378">Hydrolase</keyword>
<feature type="region of interest" description="Disordered" evidence="2">
    <location>
        <begin position="959"/>
        <end position="1015"/>
    </location>
</feature>
<dbReference type="InterPro" id="IPR036397">
    <property type="entry name" value="RNaseH_sf"/>
</dbReference>
<keyword evidence="5" id="KW-1185">Reference proteome</keyword>
<feature type="coiled-coil region" evidence="1">
    <location>
        <begin position="374"/>
        <end position="408"/>
    </location>
</feature>
<dbReference type="InterPro" id="IPR050341">
    <property type="entry name" value="PP1_catalytic_subunit"/>
</dbReference>
<sequence length="1015" mass="111871">MVHPANQQELPKYRLERWSGTRFSVYLSQNGPMILPGRQELLTARLDILVKEALELYVRENRAPPSTIIMYRDGVGDSQFEAAVQSEYSMMIKGIRDYTPQTAYRPQTTNIMVNKRINHRFFTPDGQNVQPGTVIDTVVTSPLFYDFFLVAQAVDHFTTALPTRFVVLQSDLSGPTTSCKTSHPNSAISTATTLALSVFRCLFKLPTNSASARTLPLAGLALFVIIARHTQSLIALAMLAGIVQVLDGIIGIYQQDVLKSIGPFFLAVAQSPHKSHMASTLTSLDNVLKFTERIGVKLSLSQLNSSLQQVLIKIVEGTEKYYADIDAQKSALEQQVKSLKEENATLHSSGGQTYAVTSEENEDAEELLHSAKAISKLEKEVRNQMRINANLQKQVTLLKERLKQIKSGSTGEGYTIHENVAVFKDTSSVPSIANIAQAEFGDEYESMVLAPELDFPVVPKIAALLNRFEERKYTHQYPLHQFADLFIQLAEEVRSLVAMECKVLELKSPIYIFGDIHGNYKDLRFYLSRFNPTGRMGWLPHRLLFLGDYVDRGDHSIEVVARLFIDKICSRNKVYLLRGNHELSYVNSQVETYGSGCFKLQCQNHFKTRGDEVFWAINRAFDCLPLAAVVDHELFCVHGGIPRLDLPPIPTPPPPNPPIRPPITFSLDKQKSLARTASTMNLNFSVFGEKQQSLLSSLATSATSQSTASQIMGRGGAQNLQMSTATLDASPSTLDLIKSTSLSPENFFHSSKDTRIESIRNFPPSIPGSLAYHEACPLLSDLLWADPAPPNRPLDANGFCVGVRGPDSVMFGQKAVDNFLQNAGLTLIIRGHEDQTDGAQLACNQKVFTVFSSSNYRNSNSGACLLCTDKKIHVAIKQCNLPRSMTSSQSGTRIPHLFSEQDSLELNTDKGGVVIGEQKVKGQDQIKFEMKGAMEGRPQSMVLGGPLYAATGKKPTPLMVTASEAPAQKSASPSSPTTKKRSFSKPESASKRAEGTPTRVNSGAAKKVVTKKSEK</sequence>
<evidence type="ECO:0000256" key="1">
    <source>
        <dbReference type="SAM" id="Coils"/>
    </source>
</evidence>
<dbReference type="InterPro" id="IPR003165">
    <property type="entry name" value="Piwi"/>
</dbReference>
<gene>
    <name evidence="4" type="ORF">BLNAU_4123</name>
</gene>
<dbReference type="PRINTS" id="PR00114">
    <property type="entry name" value="STPHPHTASE"/>
</dbReference>
<dbReference type="EC" id="3.1.3.16" evidence="4"/>
<dbReference type="InterPro" id="IPR006186">
    <property type="entry name" value="Ser/Thr-sp_prot-phosphatase"/>
</dbReference>
<dbReference type="GO" id="GO:0004722">
    <property type="term" value="F:protein serine/threonine phosphatase activity"/>
    <property type="evidence" value="ECO:0007669"/>
    <property type="project" value="UniProtKB-EC"/>
</dbReference>
<evidence type="ECO:0000256" key="2">
    <source>
        <dbReference type="SAM" id="MobiDB-lite"/>
    </source>
</evidence>
<dbReference type="SMART" id="SM00950">
    <property type="entry name" value="Piwi"/>
    <property type="match status" value="1"/>
</dbReference>
<feature type="domain" description="Piwi" evidence="3">
    <location>
        <begin position="40"/>
        <end position="168"/>
    </location>
</feature>
<dbReference type="Pfam" id="PF00149">
    <property type="entry name" value="Metallophos"/>
    <property type="match status" value="1"/>
</dbReference>